<feature type="region of interest" description="Disordered" evidence="1">
    <location>
        <begin position="1"/>
        <end position="30"/>
    </location>
</feature>
<reference evidence="2 3" key="1">
    <citation type="journal article" date="2013" name="Genome Announc.">
        <title>Draft Genome Sequence of Sphingobium lactosutens Strain DS20T, Isolated from a Hexachlorocyclohexane Dumpsite.</title>
        <authorList>
            <person name="Kumar R."/>
            <person name="Dwivedi V."/>
            <person name="Negi V."/>
            <person name="Khurana J.P."/>
            <person name="Lal R."/>
        </authorList>
    </citation>
    <scope>NUCLEOTIDE SEQUENCE [LARGE SCALE GENOMIC DNA]</scope>
    <source>
        <strain evidence="2 3">DS20</strain>
    </source>
</reference>
<name>T0H654_9SPHN</name>
<keyword evidence="3" id="KW-1185">Reference proteome</keyword>
<dbReference type="PATRIC" id="fig|1331060.3.peg.4236"/>
<sequence length="59" mass="6540">MDDMSSPYLPRSVSPEQGEDSPDVRSSRLSTWPETAYHHATSETFSCGGSFPAALRNHR</sequence>
<gene>
    <name evidence="2" type="ORF">RLDS_21900</name>
</gene>
<evidence type="ECO:0000256" key="1">
    <source>
        <dbReference type="SAM" id="MobiDB-lite"/>
    </source>
</evidence>
<protein>
    <submittedName>
        <fullName evidence="2">Uncharacterized protein</fullName>
    </submittedName>
</protein>
<dbReference type="AlphaFoldDB" id="T0H654"/>
<organism evidence="2 3">
    <name type="scientific">Sphingobium lactosutens DS20</name>
    <dbReference type="NCBI Taxonomy" id="1331060"/>
    <lineage>
        <taxon>Bacteria</taxon>
        <taxon>Pseudomonadati</taxon>
        <taxon>Pseudomonadota</taxon>
        <taxon>Alphaproteobacteria</taxon>
        <taxon>Sphingomonadales</taxon>
        <taxon>Sphingomonadaceae</taxon>
        <taxon>Sphingobium</taxon>
    </lineage>
</organism>
<proteinExistence type="predicted"/>
<accession>T0H654</accession>
<evidence type="ECO:0000313" key="2">
    <source>
        <dbReference type="EMBL" id="EQB11786.1"/>
    </source>
</evidence>
<dbReference type="EMBL" id="ATDP01000106">
    <property type="protein sequence ID" value="EQB11786.1"/>
    <property type="molecule type" value="Genomic_DNA"/>
</dbReference>
<dbReference type="Proteomes" id="UP000015531">
    <property type="component" value="Unassembled WGS sequence"/>
</dbReference>
<comment type="caution">
    <text evidence="2">The sequence shown here is derived from an EMBL/GenBank/DDBJ whole genome shotgun (WGS) entry which is preliminary data.</text>
</comment>
<evidence type="ECO:0000313" key="3">
    <source>
        <dbReference type="Proteomes" id="UP000015531"/>
    </source>
</evidence>